<accession>A0A8E2LC92</accession>
<name>A0A8E2LC92_9BACI</name>
<dbReference type="Proteomes" id="UP000189761">
    <property type="component" value="Unassembled WGS sequence"/>
</dbReference>
<reference evidence="2 3" key="1">
    <citation type="submission" date="2017-01" db="EMBL/GenBank/DDBJ databases">
        <title>Draft genome sequence of Bacillus oleronius.</title>
        <authorList>
            <person name="Allam M."/>
        </authorList>
    </citation>
    <scope>NUCLEOTIDE SEQUENCE [LARGE SCALE GENOMIC DNA]</scope>
    <source>
        <strain evidence="2 3">DSM 9356</strain>
    </source>
</reference>
<organism evidence="2 3">
    <name type="scientific">Heyndrickxia oleronia</name>
    <dbReference type="NCBI Taxonomy" id="38875"/>
    <lineage>
        <taxon>Bacteria</taxon>
        <taxon>Bacillati</taxon>
        <taxon>Bacillota</taxon>
        <taxon>Bacilli</taxon>
        <taxon>Bacillales</taxon>
        <taxon>Bacillaceae</taxon>
        <taxon>Heyndrickxia</taxon>
    </lineage>
</organism>
<comment type="caution">
    <text evidence="2">The sequence shown here is derived from an EMBL/GenBank/DDBJ whole genome shotgun (WGS) entry which is preliminary data.</text>
</comment>
<keyword evidence="1" id="KW-0472">Membrane</keyword>
<feature type="transmembrane region" description="Helical" evidence="1">
    <location>
        <begin position="51"/>
        <end position="69"/>
    </location>
</feature>
<evidence type="ECO:0008006" key="4">
    <source>
        <dbReference type="Google" id="ProtNLM"/>
    </source>
</evidence>
<dbReference type="EMBL" id="MTLA01000407">
    <property type="protein sequence ID" value="OOP65948.1"/>
    <property type="molecule type" value="Genomic_DNA"/>
</dbReference>
<gene>
    <name evidence="2" type="ORF">BWZ43_23525</name>
</gene>
<dbReference type="RefSeq" id="WP_058003032.1">
    <property type="nucleotide sequence ID" value="NZ_CP065424.1"/>
</dbReference>
<evidence type="ECO:0000313" key="2">
    <source>
        <dbReference type="EMBL" id="OOP65948.1"/>
    </source>
</evidence>
<keyword evidence="3" id="KW-1185">Reference proteome</keyword>
<sequence>MKKQYEESIYDGYLERLDSEIIWDENRSRHLHKKVMQDMKRLNVRTRMKKLFVYTSTAMALLILTIFSYDLVDKNKELQMADPKTNEELHMQQVANENKKYRTAFKKIQIGDPITFNGKTSMIISKEATIPIDLKEVIPNITDLSSISYSTALTNVEVFYSYGNDGNYLMIKPKPTISSIDEVIKEKLAYKKANTKELNISGKKAVLWENKEGLAPELFLVTANYIYSVEYGYIHQPDSKVEPLIQLAEQIQFHE</sequence>
<dbReference type="AlphaFoldDB" id="A0A8E2LC92"/>
<keyword evidence="1" id="KW-1133">Transmembrane helix</keyword>
<keyword evidence="1" id="KW-0812">Transmembrane</keyword>
<proteinExistence type="predicted"/>
<protein>
    <recommendedName>
        <fullName evidence="4">DUF4367 domain-containing protein</fullName>
    </recommendedName>
</protein>
<evidence type="ECO:0000256" key="1">
    <source>
        <dbReference type="SAM" id="Phobius"/>
    </source>
</evidence>
<evidence type="ECO:0000313" key="3">
    <source>
        <dbReference type="Proteomes" id="UP000189761"/>
    </source>
</evidence>